<comment type="caution">
    <text evidence="3">The sequence shown here is derived from an EMBL/GenBank/DDBJ whole genome shotgun (WGS) entry which is preliminary data.</text>
</comment>
<dbReference type="InterPro" id="IPR052350">
    <property type="entry name" value="Metallo-dep_Lactonases"/>
</dbReference>
<reference evidence="3 4" key="1">
    <citation type="submission" date="2019-06" db="EMBL/GenBank/DDBJ databases">
        <authorList>
            <person name="Palmer J.M."/>
        </authorList>
    </citation>
    <scope>NUCLEOTIDE SEQUENCE [LARGE SCALE GENOMIC DNA]</scope>
    <source>
        <strain evidence="3 4">TWF703</strain>
    </source>
</reference>
<dbReference type="PANTHER" id="PTHR43569">
    <property type="entry name" value="AMIDOHYDROLASE"/>
    <property type="match status" value="1"/>
</dbReference>
<comment type="similarity">
    <text evidence="1">Belongs to the metallo-dependent hydrolases superfamily.</text>
</comment>
<dbReference type="GO" id="GO:0016787">
    <property type="term" value="F:hydrolase activity"/>
    <property type="evidence" value="ECO:0007669"/>
    <property type="project" value="InterPro"/>
</dbReference>
<dbReference type="InterPro" id="IPR032466">
    <property type="entry name" value="Metal_Hydrolase"/>
</dbReference>
<dbReference type="AlphaFoldDB" id="A0A7C8NZ50"/>
<organism evidence="3 4">
    <name type="scientific">Orbilia oligospora</name>
    <name type="common">Nematode-trapping fungus</name>
    <name type="synonym">Arthrobotrys oligospora</name>
    <dbReference type="NCBI Taxonomy" id="2813651"/>
    <lineage>
        <taxon>Eukaryota</taxon>
        <taxon>Fungi</taxon>
        <taxon>Dikarya</taxon>
        <taxon>Ascomycota</taxon>
        <taxon>Pezizomycotina</taxon>
        <taxon>Orbiliomycetes</taxon>
        <taxon>Orbiliales</taxon>
        <taxon>Orbiliaceae</taxon>
        <taxon>Orbilia</taxon>
    </lineage>
</organism>
<evidence type="ECO:0000313" key="4">
    <source>
        <dbReference type="Proteomes" id="UP000480548"/>
    </source>
</evidence>
<gene>
    <name evidence="3" type="ORF">TWF703_001781</name>
</gene>
<evidence type="ECO:0000256" key="1">
    <source>
        <dbReference type="ARBA" id="ARBA00038310"/>
    </source>
</evidence>
<proteinExistence type="inferred from homology"/>
<dbReference type="EMBL" id="WIQZ01000013">
    <property type="protein sequence ID" value="KAF3141759.1"/>
    <property type="molecule type" value="Genomic_DNA"/>
</dbReference>
<evidence type="ECO:0000313" key="3">
    <source>
        <dbReference type="EMBL" id="KAF3141759.1"/>
    </source>
</evidence>
<dbReference type="Gene3D" id="3.20.20.140">
    <property type="entry name" value="Metal-dependent hydrolases"/>
    <property type="match status" value="1"/>
</dbReference>
<dbReference type="Proteomes" id="UP000480548">
    <property type="component" value="Unassembled WGS sequence"/>
</dbReference>
<sequence>MEQKNQLVITKMESHPMIIDSHIHLWRTKDIPTLAWETPENPLFGTYDLDRYLKSILSAPSSYSGFVFVETDRKYTDPKDPSEDLQCWEHVLEEYRFVLSLSKEEEWNDLVRGIVPWAPVHLGREAMERYQKLLDAVDEEIYGEEKHGLLVGFRYLIQDKPQGTASLPRFLEGLAYIRDTGRTFDVGVDCNRHTLWQLEEVVPVLKRVKGLKIVLNHLSKPPLGREPEGGMARWRELMTELAETQAVVKLSGGFSEIPPTLSKEGDAFPEQKMINMVLDYARPLFQIFGASRVIFGSDWPVCGVGYEKVIGEQAGAWPEWFKISTAVIKQLKEEGGVTGEPEDWNGIWGENALGVYNLKPQ</sequence>
<evidence type="ECO:0000259" key="2">
    <source>
        <dbReference type="Pfam" id="PF04909"/>
    </source>
</evidence>
<name>A0A7C8NZ50_ORBOL</name>
<dbReference type="PANTHER" id="PTHR43569:SF2">
    <property type="entry name" value="AMIDOHYDROLASE-RELATED DOMAIN-CONTAINING PROTEIN"/>
    <property type="match status" value="1"/>
</dbReference>
<protein>
    <recommendedName>
        <fullName evidence="2">Amidohydrolase-related domain-containing protein</fullName>
    </recommendedName>
</protein>
<feature type="domain" description="Amidohydrolase-related" evidence="2">
    <location>
        <begin position="19"/>
        <end position="316"/>
    </location>
</feature>
<dbReference type="SUPFAM" id="SSF51556">
    <property type="entry name" value="Metallo-dependent hydrolases"/>
    <property type="match status" value="1"/>
</dbReference>
<dbReference type="Pfam" id="PF04909">
    <property type="entry name" value="Amidohydro_2"/>
    <property type="match status" value="1"/>
</dbReference>
<dbReference type="InterPro" id="IPR006680">
    <property type="entry name" value="Amidohydro-rel"/>
</dbReference>
<accession>A0A7C8NZ50</accession>